<dbReference type="SMART" id="SM00530">
    <property type="entry name" value="HTH_XRE"/>
    <property type="match status" value="1"/>
</dbReference>
<dbReference type="EMBL" id="FONN01000019">
    <property type="protein sequence ID" value="SFF22427.1"/>
    <property type="molecule type" value="Genomic_DNA"/>
</dbReference>
<proteinExistence type="predicted"/>
<dbReference type="AlphaFoldDB" id="A0A1I2H0B0"/>
<evidence type="ECO:0000313" key="3">
    <source>
        <dbReference type="Proteomes" id="UP000183410"/>
    </source>
</evidence>
<dbReference type="SUPFAM" id="SSF47413">
    <property type="entry name" value="lambda repressor-like DNA-binding domains"/>
    <property type="match status" value="1"/>
</dbReference>
<dbReference type="InterPro" id="IPR036286">
    <property type="entry name" value="LexA/Signal_pep-like_sf"/>
</dbReference>
<dbReference type="Pfam" id="PF00717">
    <property type="entry name" value="Peptidase_S24"/>
    <property type="match status" value="1"/>
</dbReference>
<dbReference type="Proteomes" id="UP000183410">
    <property type="component" value="Unassembled WGS sequence"/>
</dbReference>
<feature type="domain" description="HTH cro/C1-type" evidence="1">
    <location>
        <begin position="6"/>
        <end position="60"/>
    </location>
</feature>
<dbReference type="Pfam" id="PF01381">
    <property type="entry name" value="HTH_3"/>
    <property type="match status" value="1"/>
</dbReference>
<organism evidence="2 3">
    <name type="scientific">Paenibacillus algorifonticola</name>
    <dbReference type="NCBI Taxonomy" id="684063"/>
    <lineage>
        <taxon>Bacteria</taxon>
        <taxon>Bacillati</taxon>
        <taxon>Bacillota</taxon>
        <taxon>Bacilli</taxon>
        <taxon>Bacillales</taxon>
        <taxon>Paenibacillaceae</taxon>
        <taxon>Paenibacillus</taxon>
    </lineage>
</organism>
<gene>
    <name evidence="2" type="ORF">SAMN04487969_11917</name>
</gene>
<sequence length="193" mass="21378">MYGPKLRALRNIEGWTQEFVAKKLGVSKQTYSHYENEKRTPSLDMIKKLASFYGVDIDDVFADESTSSVVTLPIYTRIDLITGIPSPEDIVGFEVTPKEWLSAGEYFYFRAADDSMTGARIHKGDLLLIRAHSPAANGEIVLAVANGSAVLRRIYQNGEQTVLQAENPQHPPLFCAASEITVVGKVIKTVINF</sequence>
<dbReference type="CDD" id="cd06529">
    <property type="entry name" value="S24_LexA-like"/>
    <property type="match status" value="1"/>
</dbReference>
<dbReference type="PROSITE" id="PS50943">
    <property type="entry name" value="HTH_CROC1"/>
    <property type="match status" value="1"/>
</dbReference>
<name>A0A1I2H0B0_9BACL</name>
<dbReference type="InterPro" id="IPR015927">
    <property type="entry name" value="Peptidase_S24_S26A/B/C"/>
</dbReference>
<dbReference type="Gene3D" id="1.10.260.40">
    <property type="entry name" value="lambda repressor-like DNA-binding domains"/>
    <property type="match status" value="1"/>
</dbReference>
<dbReference type="InterPro" id="IPR010982">
    <property type="entry name" value="Lambda_DNA-bd_dom_sf"/>
</dbReference>
<protein>
    <submittedName>
        <fullName evidence="2">Repressor LexA</fullName>
    </submittedName>
</protein>
<dbReference type="InterPro" id="IPR001387">
    <property type="entry name" value="Cro/C1-type_HTH"/>
</dbReference>
<dbReference type="PANTHER" id="PTHR33516:SF2">
    <property type="entry name" value="LEXA REPRESSOR-RELATED"/>
    <property type="match status" value="1"/>
</dbReference>
<reference evidence="3" key="1">
    <citation type="submission" date="2016-10" db="EMBL/GenBank/DDBJ databases">
        <authorList>
            <person name="Varghese N."/>
            <person name="Submissions S."/>
        </authorList>
    </citation>
    <scope>NUCLEOTIDE SEQUENCE [LARGE SCALE GENOMIC DNA]</scope>
    <source>
        <strain evidence="3">CGMCC 1.10223</strain>
    </source>
</reference>
<evidence type="ECO:0000313" key="2">
    <source>
        <dbReference type="EMBL" id="SFF22427.1"/>
    </source>
</evidence>
<dbReference type="SUPFAM" id="SSF51306">
    <property type="entry name" value="LexA/Signal peptidase"/>
    <property type="match status" value="1"/>
</dbReference>
<dbReference type="CDD" id="cd00093">
    <property type="entry name" value="HTH_XRE"/>
    <property type="match status" value="1"/>
</dbReference>
<dbReference type="GO" id="GO:0003677">
    <property type="term" value="F:DNA binding"/>
    <property type="evidence" value="ECO:0007669"/>
    <property type="project" value="InterPro"/>
</dbReference>
<dbReference type="Gene3D" id="2.10.109.10">
    <property type="entry name" value="Umud Fragment, subunit A"/>
    <property type="match status" value="1"/>
</dbReference>
<dbReference type="RefSeq" id="WP_231594380.1">
    <property type="nucleotide sequence ID" value="NZ_FONN01000019.1"/>
</dbReference>
<dbReference type="InterPro" id="IPR050077">
    <property type="entry name" value="LexA_repressor"/>
</dbReference>
<accession>A0A1I2H0B0</accession>
<keyword evidence="3" id="KW-1185">Reference proteome</keyword>
<dbReference type="InterPro" id="IPR039418">
    <property type="entry name" value="LexA-like"/>
</dbReference>
<evidence type="ECO:0000259" key="1">
    <source>
        <dbReference type="PROSITE" id="PS50943"/>
    </source>
</evidence>
<dbReference type="PANTHER" id="PTHR33516">
    <property type="entry name" value="LEXA REPRESSOR"/>
    <property type="match status" value="1"/>
</dbReference>